<dbReference type="PANTHER" id="PTHR48101:SF4">
    <property type="entry name" value="METHYLMALONYL-COA MUTASE, MITOCHONDRIAL"/>
    <property type="match status" value="1"/>
</dbReference>
<proteinExistence type="predicted"/>
<evidence type="ECO:0000259" key="1">
    <source>
        <dbReference type="Pfam" id="PF01642"/>
    </source>
</evidence>
<dbReference type="EMBL" id="SIUB01000001">
    <property type="protein sequence ID" value="TBN54842.1"/>
    <property type="molecule type" value="Genomic_DNA"/>
</dbReference>
<dbReference type="Proteomes" id="UP000291613">
    <property type="component" value="Unassembled WGS sequence"/>
</dbReference>
<dbReference type="InterPro" id="IPR006099">
    <property type="entry name" value="MeMalonylCoA_mutase_a/b_cat"/>
</dbReference>
<protein>
    <recommendedName>
        <fullName evidence="1">Methylmalonyl-CoA mutase alpha/beta chain catalytic domain-containing protein</fullName>
    </recommendedName>
</protein>
<dbReference type="Gene3D" id="3.20.20.240">
    <property type="entry name" value="Methylmalonyl-CoA mutase"/>
    <property type="match status" value="1"/>
</dbReference>
<dbReference type="Gene3D" id="3.40.50.280">
    <property type="entry name" value="Cobalamin-binding domain"/>
    <property type="match status" value="1"/>
</dbReference>
<dbReference type="InterPro" id="IPR016176">
    <property type="entry name" value="Cbl-dep_enz_cat"/>
</dbReference>
<dbReference type="GO" id="GO:0031419">
    <property type="term" value="F:cobalamin binding"/>
    <property type="evidence" value="ECO:0007669"/>
    <property type="project" value="InterPro"/>
</dbReference>
<dbReference type="RefSeq" id="WP_131001095.1">
    <property type="nucleotide sequence ID" value="NZ_JBHSZR010000002.1"/>
</dbReference>
<organism evidence="2 3">
    <name type="scientific">Hansschlegelia quercus</name>
    <dbReference type="NCBI Taxonomy" id="2528245"/>
    <lineage>
        <taxon>Bacteria</taxon>
        <taxon>Pseudomonadati</taxon>
        <taxon>Pseudomonadota</taxon>
        <taxon>Alphaproteobacteria</taxon>
        <taxon>Hyphomicrobiales</taxon>
        <taxon>Methylopilaceae</taxon>
        <taxon>Hansschlegelia</taxon>
    </lineage>
</organism>
<keyword evidence="3" id="KW-1185">Reference proteome</keyword>
<dbReference type="GO" id="GO:0004494">
    <property type="term" value="F:methylmalonyl-CoA mutase activity"/>
    <property type="evidence" value="ECO:0007669"/>
    <property type="project" value="TreeGrafter"/>
</dbReference>
<accession>A0A4Q9GKU7</accession>
<dbReference type="SUPFAM" id="SSF51703">
    <property type="entry name" value="Cobalamin (vitamin B12)-dependent enzymes"/>
    <property type="match status" value="1"/>
</dbReference>
<dbReference type="GO" id="GO:0019678">
    <property type="term" value="P:propionate metabolic process, methylmalonyl pathway"/>
    <property type="evidence" value="ECO:0007669"/>
    <property type="project" value="TreeGrafter"/>
</dbReference>
<gene>
    <name evidence="2" type="ORF">EYR15_01380</name>
</gene>
<dbReference type="AlphaFoldDB" id="A0A4Q9GKU7"/>
<feature type="domain" description="Methylmalonyl-CoA mutase alpha/beta chain catalytic" evidence="1">
    <location>
        <begin position="69"/>
        <end position="444"/>
    </location>
</feature>
<dbReference type="GO" id="GO:0005737">
    <property type="term" value="C:cytoplasm"/>
    <property type="evidence" value="ECO:0007669"/>
    <property type="project" value="TreeGrafter"/>
</dbReference>
<evidence type="ECO:0000313" key="3">
    <source>
        <dbReference type="Proteomes" id="UP000291613"/>
    </source>
</evidence>
<dbReference type="OrthoDB" id="9762378at2"/>
<comment type="caution">
    <text evidence="2">The sequence shown here is derived from an EMBL/GenBank/DDBJ whole genome shotgun (WGS) entry which is preliminary data.</text>
</comment>
<dbReference type="PANTHER" id="PTHR48101">
    <property type="entry name" value="METHYLMALONYL-COA MUTASE, MITOCHONDRIAL-RELATED"/>
    <property type="match status" value="1"/>
</dbReference>
<reference evidence="2 3" key="1">
    <citation type="submission" date="2019-02" db="EMBL/GenBank/DDBJ databases">
        <title>Hansschlegelia quercus sp. nov., a novel methylotrophic bacterium from buds of oak (Quercus robur L.).</title>
        <authorList>
            <person name="Agafonova N.V."/>
            <person name="Kaparullina E.N."/>
            <person name="Grouzdev D.S."/>
            <person name="Doronina N.V."/>
        </authorList>
    </citation>
    <scope>NUCLEOTIDE SEQUENCE [LARGE SCALE GENOMIC DNA]</scope>
    <source>
        <strain evidence="2 3">Dub</strain>
    </source>
</reference>
<name>A0A4Q9GKU7_9HYPH</name>
<sequence>MTMTTAPATGFAADFPATEDAWRAAAEAALKGRPLEPLISRRTIDGVAVAGLAPRAVPRVIVGRPAGARWIAMSRIDVADPEAANVQALEDLNNGSSGLSLVFAGQDRSGLVADNLKRLAKALHGVMLDLAPIHLDAAPYQAEAAAALMAAFVEKGQVAPSDVSILFGLDLLGDAVRAGAFAREWKEAASRGAAALNELRARGFASPVFVIDQRTAHDAGASEAQELAGALASAVEHVRALTDEGVDATSAVDSIAFVFACDADQFATIAKLRAGRLLWAAIRRELGLGDRPLHIHAETSRRMMTRKDAETNLVRTTIAAFAAGVGGADSVTVLPYDQAIGPAGPDARRLARNAQSIVLEETNAYRVADPAAGAGAIEQLTDALAEKAWGLFQDIEKAGGMRAAVESGRWAADIADVRKKRAASIATRKSAIVGVSEFPKAGERTPDAPATPAPTFAAATSASSASAFPDMARAFANGASFADFAVQPSGPRATALLSQRTAEAFETMRDRNEAQHPQPAAFLALAGPIARHSARAGFIRNLLAAGGIAAIEGPTGSDEAAVVSAFKQSAAATAILCADDADYPETIGLIAALKKAGGTVWIAGRPKDGADALEAAGASRFVAAGDDALAVLEAASAPALTRGAAA</sequence>
<evidence type="ECO:0000313" key="2">
    <source>
        <dbReference type="EMBL" id="TBN54842.1"/>
    </source>
</evidence>
<dbReference type="Pfam" id="PF01642">
    <property type="entry name" value="MM_CoA_mutase"/>
    <property type="match status" value="1"/>
</dbReference>